<feature type="compositionally biased region" description="Basic and acidic residues" evidence="8">
    <location>
        <begin position="995"/>
        <end position="1005"/>
    </location>
</feature>
<proteinExistence type="predicted"/>
<dbReference type="PANTHER" id="PTHR14113:SF6">
    <property type="entry name" value="PROTEIN PICCOLO"/>
    <property type="match status" value="1"/>
</dbReference>
<evidence type="ECO:0000256" key="4">
    <source>
        <dbReference type="ARBA" id="ARBA00022833"/>
    </source>
</evidence>
<keyword evidence="1" id="KW-0479">Metal-binding</keyword>
<feature type="compositionally biased region" description="Low complexity" evidence="8">
    <location>
        <begin position="120"/>
        <end position="130"/>
    </location>
</feature>
<dbReference type="GO" id="GO:0098978">
    <property type="term" value="C:glutamatergic synapse"/>
    <property type="evidence" value="ECO:0007669"/>
    <property type="project" value="TreeGrafter"/>
</dbReference>
<feature type="compositionally biased region" description="Acidic residues" evidence="8">
    <location>
        <begin position="1056"/>
        <end position="1067"/>
    </location>
</feature>
<comment type="caution">
    <text evidence="10">The sequence shown here is derived from an EMBL/GenBank/DDBJ whole genome shotgun (WGS) entry which is preliminary data.</text>
</comment>
<evidence type="ECO:0000259" key="9">
    <source>
        <dbReference type="Pfam" id="PF05715"/>
    </source>
</evidence>
<organism evidence="10 11">
    <name type="scientific">Anguilla anguilla</name>
    <name type="common">European freshwater eel</name>
    <name type="synonym">Muraena anguilla</name>
    <dbReference type="NCBI Taxonomy" id="7936"/>
    <lineage>
        <taxon>Eukaryota</taxon>
        <taxon>Metazoa</taxon>
        <taxon>Chordata</taxon>
        <taxon>Craniata</taxon>
        <taxon>Vertebrata</taxon>
        <taxon>Euteleostomi</taxon>
        <taxon>Actinopterygii</taxon>
        <taxon>Neopterygii</taxon>
        <taxon>Teleostei</taxon>
        <taxon>Anguilliformes</taxon>
        <taxon>Anguillidae</taxon>
        <taxon>Anguilla</taxon>
    </lineage>
</organism>
<feature type="compositionally biased region" description="Basic and acidic residues" evidence="8">
    <location>
        <begin position="1129"/>
        <end position="1140"/>
    </location>
</feature>
<feature type="compositionally biased region" description="Basic and acidic residues" evidence="8">
    <location>
        <begin position="1326"/>
        <end position="1341"/>
    </location>
</feature>
<reference evidence="10" key="1">
    <citation type="submission" date="2021-01" db="EMBL/GenBank/DDBJ databases">
        <title>A chromosome-scale assembly of European eel, Anguilla anguilla.</title>
        <authorList>
            <person name="Henkel C."/>
            <person name="Jong-Raadsen S.A."/>
            <person name="Dufour S."/>
            <person name="Weltzien F.-A."/>
            <person name="Palstra A.P."/>
            <person name="Pelster B."/>
            <person name="Spaink H.P."/>
            <person name="Van Den Thillart G.E."/>
            <person name="Jansen H."/>
            <person name="Zahm M."/>
            <person name="Klopp C."/>
            <person name="Cedric C."/>
            <person name="Louis A."/>
            <person name="Berthelot C."/>
            <person name="Parey E."/>
            <person name="Roest Crollius H."/>
            <person name="Montfort J."/>
            <person name="Robinson-Rechavi M."/>
            <person name="Bucao C."/>
            <person name="Bouchez O."/>
            <person name="Gislard M."/>
            <person name="Lluch J."/>
            <person name="Milhes M."/>
            <person name="Lampietro C."/>
            <person name="Lopez Roques C."/>
            <person name="Donnadieu C."/>
            <person name="Braasch I."/>
            <person name="Desvignes T."/>
            <person name="Postlethwait J."/>
            <person name="Bobe J."/>
            <person name="Guiguen Y."/>
            <person name="Dirks R."/>
        </authorList>
    </citation>
    <scope>NUCLEOTIDE SEQUENCE</scope>
    <source>
        <strain evidence="10">Tag_6206</strain>
        <tissue evidence="10">Liver</tissue>
    </source>
</reference>
<feature type="compositionally biased region" description="Basic and acidic residues" evidence="8">
    <location>
        <begin position="946"/>
        <end position="972"/>
    </location>
</feature>
<gene>
    <name evidence="10" type="ORF">ANANG_G00142890</name>
</gene>
<dbReference type="GO" id="GO:1904071">
    <property type="term" value="P:presynaptic active zone assembly"/>
    <property type="evidence" value="ECO:0007669"/>
    <property type="project" value="TreeGrafter"/>
</dbReference>
<protein>
    <recommendedName>
        <fullName evidence="9">Zinc finger piccolo-type domain-containing protein</fullName>
    </recommendedName>
</protein>
<feature type="compositionally biased region" description="Basic residues" evidence="8">
    <location>
        <begin position="1239"/>
        <end position="1248"/>
    </location>
</feature>
<feature type="compositionally biased region" description="Polar residues" evidence="8">
    <location>
        <begin position="973"/>
        <end position="982"/>
    </location>
</feature>
<feature type="compositionally biased region" description="Low complexity" evidence="8">
    <location>
        <begin position="319"/>
        <end position="336"/>
    </location>
</feature>
<dbReference type="Gene3D" id="3.30.40.10">
    <property type="entry name" value="Zinc/RING finger domain, C3HC4 (zinc finger)"/>
    <property type="match status" value="2"/>
</dbReference>
<evidence type="ECO:0000256" key="1">
    <source>
        <dbReference type="ARBA" id="ARBA00022723"/>
    </source>
</evidence>
<keyword evidence="6" id="KW-0966">Cell projection</keyword>
<feature type="compositionally biased region" description="Low complexity" evidence="8">
    <location>
        <begin position="191"/>
        <end position="220"/>
    </location>
</feature>
<feature type="domain" description="Zinc finger piccolo-type" evidence="9">
    <location>
        <begin position="784"/>
        <end position="840"/>
    </location>
</feature>
<dbReference type="GO" id="GO:0008270">
    <property type="term" value="F:zinc ion binding"/>
    <property type="evidence" value="ECO:0007669"/>
    <property type="project" value="UniProtKB-KW"/>
</dbReference>
<dbReference type="GO" id="GO:0048788">
    <property type="term" value="C:cytoskeleton of presynaptic active zone"/>
    <property type="evidence" value="ECO:0007669"/>
    <property type="project" value="TreeGrafter"/>
</dbReference>
<feature type="compositionally biased region" description="Basic and acidic residues" evidence="8">
    <location>
        <begin position="751"/>
        <end position="764"/>
    </location>
</feature>
<feature type="compositionally biased region" description="Low complexity" evidence="8">
    <location>
        <begin position="900"/>
        <end position="918"/>
    </location>
</feature>
<evidence type="ECO:0000313" key="11">
    <source>
        <dbReference type="Proteomes" id="UP001044222"/>
    </source>
</evidence>
<dbReference type="InterPro" id="IPR011011">
    <property type="entry name" value="Znf_FYVE_PHD"/>
</dbReference>
<feature type="compositionally biased region" description="Low complexity" evidence="8">
    <location>
        <begin position="730"/>
        <end position="750"/>
    </location>
</feature>
<dbReference type="PANTHER" id="PTHR14113">
    <property type="entry name" value="PICCOLO/BASSOON"/>
    <property type="match status" value="1"/>
</dbReference>
<evidence type="ECO:0000256" key="3">
    <source>
        <dbReference type="ARBA" id="ARBA00022771"/>
    </source>
</evidence>
<dbReference type="SUPFAM" id="SSF57903">
    <property type="entry name" value="FYVE/PHD zinc finger"/>
    <property type="match status" value="2"/>
</dbReference>
<evidence type="ECO:0000256" key="7">
    <source>
        <dbReference type="ARBA" id="ARBA00034101"/>
    </source>
</evidence>
<dbReference type="GO" id="GO:0098882">
    <property type="term" value="F:structural constituent of presynaptic active zone"/>
    <property type="evidence" value="ECO:0007669"/>
    <property type="project" value="TreeGrafter"/>
</dbReference>
<dbReference type="Proteomes" id="UP001044222">
    <property type="component" value="Chromosome 7"/>
</dbReference>
<evidence type="ECO:0000256" key="2">
    <source>
        <dbReference type="ARBA" id="ARBA00022737"/>
    </source>
</evidence>
<feature type="compositionally biased region" description="Pro residues" evidence="8">
    <location>
        <begin position="221"/>
        <end position="231"/>
    </location>
</feature>
<dbReference type="InterPro" id="IPR052098">
    <property type="entry name" value="Presynaptic_Scaffold_Bsn/Pclo"/>
</dbReference>
<keyword evidence="4" id="KW-0862">Zinc</keyword>
<comment type="subcellular location">
    <subcellularLocation>
        <location evidence="7">Presynaptic active zone</location>
    </subcellularLocation>
</comment>
<sequence>MGNEASLEGGEGGLSGLPEGIVSDGKGGFIQIPAGTEADLSKLSEEERKQIAAVMSRAQTKPPGNAKDAPTQRTSEVDAIHQPRQPGKPPTQGAPGLSKSRTVDAFRTGPTARQAPPGRSPSSLSLLESFSRQEAKEETRSGMFSSNFLSGANPLSAVSSAVNKFSLFGDEEPEEEKKQKAATQQVGKLAGQQSGPAKAPPQQQQGPLKQGQGPPQQGPGKPGPTQQPGPQGPLQKMAPKGGPQQQGPAKPGPQQQQGPTKPGPQQQGLAKPGPQQQGLAKPGPQQQGLAKPGPQQQGLAKPEPQQQQGPSKPDLCREGPPGAGAQSAGSAKSGAPIEGSGISGPKQSQGPSPKAAGQKSTCPLCKTTELTLHSKEQPNYNTCTQCKTIVCSLCGFSPPDSAGKEWLCLNCQMQRALGDAPAPPKMKPQPQPSKQPSAPDSPQKKQATPEAQGHASEVAKPSEAKKPSPLKKQQTLSDKGKPGTPPSTPPAARKGPVQTPEKGTGPQEAHKPSGTQRPPDQPGPTGTKLDVTGPKSAGPAPHTQAAQQTSLKPTQQEERQPLDQKPSGGAVKTDPKAGQIVQEPGKSQQQMPKGGAGPSPAKTGPPAQAQPPPQPPKQESSFFGLSFGGFSEPPKPQPTTPQATESVSGKLFGFGGFSEAPKQPTPAPPTDSVSGKMFGFSSSIFSSASSLITSAVQDEAPAQSPAQPPATSKEPTPAQPSPKKPPPSEVKPLAGQKPDQPQQAKATPPTQDKKATPMKAEKPPAEPPKTAEPSHPPSKAATTNCPLCKVELNVGSKDPPNYNTCTECKKTVCNLCGFNPMPHLNEKEWLCLNCQTQRALAGQLGDMPPPMPAPTKQPAPTKIQASPVKQSVVQSAEPVISEPSPPKPAPIEQNTVKAEPAAPASPAIAPKPTTSSPAKQPTRSATDDQTPLQEPADMARTVEIIEEAKKAETVIEKAKMEPAEETKEKADNKSGTSGSSEVITAPKKERKKLHVLPEGRQRYDSVEDSSESEPSPLLQRRRKISAASTSSEEYKQDSPGSGDEEDFIRKQIMEMSADEDASEDEDDYVRKQIKEEEQKREQDDKKGKCKSTSGKSKRLLKKSSVSHEPEPGRRHSWQDSDEQQCEDSPDSKKREIKSQEGEDPSTESGGGLRRFKTIELNNTTASPYNAGAPVRQGTEEGELEMESLTDSPEDRSRGESSSLHASSFTPGTSPTSVSSFDEDSDSSPSHKRTSGEGKQHRKARHRQHGQVLPTIEDSSEEDEMREEEELLREQEKQREVDQQQVKKSSGKKSKKDKEELRAQRRREHPKTPPSNLSPIEDASPTEELRQAAEMEELHKSSCSEYSPSIESEPEGFEIHPDKIIAVQKVYQLPTSVSLYSPTEEQNTEITKDTMDKSLKSADEAYEEMMQNVKTLQVCTRTWHGK</sequence>
<dbReference type="Pfam" id="PF05715">
    <property type="entry name" value="zf-piccolo"/>
    <property type="match status" value="2"/>
</dbReference>
<feature type="compositionally biased region" description="Basic and acidic residues" evidence="8">
    <location>
        <begin position="131"/>
        <end position="140"/>
    </location>
</feature>
<dbReference type="InterPro" id="IPR008899">
    <property type="entry name" value="Znf_piccolo"/>
</dbReference>
<feature type="compositionally biased region" description="Pro residues" evidence="8">
    <location>
        <begin position="421"/>
        <end position="433"/>
    </location>
</feature>
<feature type="compositionally biased region" description="Basic and acidic residues" evidence="8">
    <location>
        <begin position="1105"/>
        <end position="1118"/>
    </location>
</feature>
<dbReference type="InterPro" id="IPR013083">
    <property type="entry name" value="Znf_RING/FYVE/PHD"/>
</dbReference>
<feature type="region of interest" description="Disordered" evidence="8">
    <location>
        <begin position="418"/>
        <end position="680"/>
    </location>
</feature>
<feature type="compositionally biased region" description="Polar residues" evidence="8">
    <location>
        <begin position="274"/>
        <end position="310"/>
    </location>
</feature>
<accession>A0A9D3MEG7</accession>
<feature type="compositionally biased region" description="Basic and acidic residues" evidence="8">
    <location>
        <begin position="1068"/>
        <end position="1086"/>
    </location>
</feature>
<dbReference type="GO" id="GO:0035418">
    <property type="term" value="P:protein localization to synapse"/>
    <property type="evidence" value="ECO:0007669"/>
    <property type="project" value="TreeGrafter"/>
</dbReference>
<feature type="compositionally biased region" description="Acidic residues" evidence="8">
    <location>
        <begin position="1119"/>
        <end position="1128"/>
    </location>
</feature>
<feature type="region of interest" description="Disordered" evidence="8">
    <location>
        <begin position="845"/>
        <end position="1354"/>
    </location>
</feature>
<dbReference type="GO" id="GO:0030424">
    <property type="term" value="C:axon"/>
    <property type="evidence" value="ECO:0007669"/>
    <property type="project" value="TreeGrafter"/>
</dbReference>
<feature type="domain" description="Zinc finger piccolo-type" evidence="9">
    <location>
        <begin position="361"/>
        <end position="417"/>
    </location>
</feature>
<dbReference type="GO" id="GO:0098982">
    <property type="term" value="C:GABA-ergic synapse"/>
    <property type="evidence" value="ECO:0007669"/>
    <property type="project" value="TreeGrafter"/>
</dbReference>
<dbReference type="EMBL" id="JAFIRN010000007">
    <property type="protein sequence ID" value="KAG5845785.1"/>
    <property type="molecule type" value="Genomic_DNA"/>
</dbReference>
<name>A0A9D3MEG7_ANGAN</name>
<feature type="compositionally biased region" description="Basic and acidic residues" evidence="8">
    <location>
        <begin position="39"/>
        <end position="50"/>
    </location>
</feature>
<feature type="compositionally biased region" description="Acidic residues" evidence="8">
    <location>
        <begin position="1257"/>
        <end position="1270"/>
    </location>
</feature>
<feature type="region of interest" description="Disordered" evidence="8">
    <location>
        <begin position="1"/>
        <end position="153"/>
    </location>
</feature>
<evidence type="ECO:0000256" key="5">
    <source>
        <dbReference type="ARBA" id="ARBA00023018"/>
    </source>
</evidence>
<feature type="compositionally biased region" description="Low complexity" evidence="8">
    <location>
        <begin position="434"/>
        <end position="446"/>
    </location>
</feature>
<feature type="compositionally biased region" description="Pro residues" evidence="8">
    <location>
        <begin position="847"/>
        <end position="857"/>
    </location>
</feature>
<feature type="compositionally biased region" description="Polar residues" evidence="8">
    <location>
        <begin position="919"/>
        <end position="932"/>
    </location>
</feature>
<keyword evidence="11" id="KW-1185">Reference proteome</keyword>
<evidence type="ECO:0000313" key="10">
    <source>
        <dbReference type="EMBL" id="KAG5845785.1"/>
    </source>
</evidence>
<feature type="compositionally biased region" description="Polar residues" evidence="8">
    <location>
        <begin position="1199"/>
        <end position="1215"/>
    </location>
</feature>
<feature type="compositionally biased region" description="Polar residues" evidence="8">
    <location>
        <begin position="544"/>
        <end position="554"/>
    </location>
</feature>
<keyword evidence="3" id="KW-0863">Zinc-finger</keyword>
<keyword evidence="2" id="KW-0677">Repeat</keyword>
<feature type="compositionally biased region" description="Low complexity" evidence="8">
    <location>
        <begin position="232"/>
        <end position="268"/>
    </location>
</feature>
<feature type="compositionally biased region" description="Low complexity" evidence="8">
    <location>
        <begin position="620"/>
        <end position="631"/>
    </location>
</feature>
<keyword evidence="5" id="KW-0770">Synapse</keyword>
<feature type="compositionally biased region" description="Polar residues" evidence="8">
    <location>
        <begin position="863"/>
        <end position="874"/>
    </location>
</feature>
<feature type="region of interest" description="Disordered" evidence="8">
    <location>
        <begin position="169"/>
        <end position="361"/>
    </location>
</feature>
<feature type="compositionally biased region" description="Low complexity" evidence="8">
    <location>
        <begin position="694"/>
        <end position="705"/>
    </location>
</feature>
<feature type="region of interest" description="Disordered" evidence="8">
    <location>
        <begin position="694"/>
        <end position="783"/>
    </location>
</feature>
<feature type="compositionally biased region" description="Basic and acidic residues" evidence="8">
    <location>
        <begin position="1271"/>
        <end position="1281"/>
    </location>
</feature>
<feature type="compositionally biased region" description="Pro residues" evidence="8">
    <location>
        <begin position="717"/>
        <end position="729"/>
    </location>
</feature>
<evidence type="ECO:0000256" key="8">
    <source>
        <dbReference type="SAM" id="MobiDB-lite"/>
    </source>
</evidence>
<evidence type="ECO:0000256" key="6">
    <source>
        <dbReference type="ARBA" id="ARBA00023273"/>
    </source>
</evidence>